<dbReference type="EMBL" id="JAJSOF020000021">
    <property type="protein sequence ID" value="KAJ4436673.1"/>
    <property type="molecule type" value="Genomic_DNA"/>
</dbReference>
<evidence type="ECO:0000313" key="3">
    <source>
        <dbReference type="Proteomes" id="UP001148838"/>
    </source>
</evidence>
<feature type="region of interest" description="Disordered" evidence="1">
    <location>
        <begin position="115"/>
        <end position="141"/>
    </location>
</feature>
<name>A0ABQ8SRQ3_PERAM</name>
<evidence type="ECO:0000256" key="1">
    <source>
        <dbReference type="SAM" id="MobiDB-lite"/>
    </source>
</evidence>
<reference evidence="2 3" key="1">
    <citation type="journal article" date="2022" name="Allergy">
        <title>Genome assembly and annotation of Periplaneta americana reveal a comprehensive cockroach allergen profile.</title>
        <authorList>
            <person name="Wang L."/>
            <person name="Xiong Q."/>
            <person name="Saelim N."/>
            <person name="Wang L."/>
            <person name="Nong W."/>
            <person name="Wan A.T."/>
            <person name="Shi M."/>
            <person name="Liu X."/>
            <person name="Cao Q."/>
            <person name="Hui J.H.L."/>
            <person name="Sookrung N."/>
            <person name="Leung T.F."/>
            <person name="Tungtrongchitr A."/>
            <person name="Tsui S.K.W."/>
        </authorList>
    </citation>
    <scope>NUCLEOTIDE SEQUENCE [LARGE SCALE GENOMIC DNA]</scope>
    <source>
        <strain evidence="2">PWHHKU_190912</strain>
    </source>
</reference>
<sequence length="346" mass="38976">MSPRSSTESYPAFARIGLKENPGKNLNQVTCPDRDSNPGHLVSRPDALTVTPQVQRSARTIEILMSNTLCIYERISCNNCLNSCRCISLRIEADELPTDKRALAGVNSERLAAMGEPAGAAPEPSRDQSTTGDLIDPNHAKRNDEHTLKLSDLVLRQNRTMTVRIQSLLKLAYFHRGSMRTSKSSCEIEKRRFRNLVEDKLAISTTIVQQVILRRFINSFGYLASERDEGDNAGEMSPGSNTVSYPAFAHIGLRENPGKNLNQAMNSCCKISEMPQKHTKRRQSYEQFSCRMDGVTLNRPCKQRGWETVTQMNVSIENWFEPRNFKSNAKPGNHIDDDRVDVLFVL</sequence>
<evidence type="ECO:0000313" key="2">
    <source>
        <dbReference type="EMBL" id="KAJ4436673.1"/>
    </source>
</evidence>
<dbReference type="Proteomes" id="UP001148838">
    <property type="component" value="Unassembled WGS sequence"/>
</dbReference>
<protein>
    <submittedName>
        <fullName evidence="2">Uncharacterized protein</fullName>
    </submittedName>
</protein>
<proteinExistence type="predicted"/>
<organism evidence="2 3">
    <name type="scientific">Periplaneta americana</name>
    <name type="common">American cockroach</name>
    <name type="synonym">Blatta americana</name>
    <dbReference type="NCBI Taxonomy" id="6978"/>
    <lineage>
        <taxon>Eukaryota</taxon>
        <taxon>Metazoa</taxon>
        <taxon>Ecdysozoa</taxon>
        <taxon>Arthropoda</taxon>
        <taxon>Hexapoda</taxon>
        <taxon>Insecta</taxon>
        <taxon>Pterygota</taxon>
        <taxon>Neoptera</taxon>
        <taxon>Polyneoptera</taxon>
        <taxon>Dictyoptera</taxon>
        <taxon>Blattodea</taxon>
        <taxon>Blattoidea</taxon>
        <taxon>Blattidae</taxon>
        <taxon>Blattinae</taxon>
        <taxon>Periplaneta</taxon>
    </lineage>
</organism>
<keyword evidence="3" id="KW-1185">Reference proteome</keyword>
<gene>
    <name evidence="2" type="ORF">ANN_16804</name>
</gene>
<accession>A0ABQ8SRQ3</accession>
<comment type="caution">
    <text evidence="2">The sequence shown here is derived from an EMBL/GenBank/DDBJ whole genome shotgun (WGS) entry which is preliminary data.</text>
</comment>